<feature type="region of interest" description="Disordered" evidence="1">
    <location>
        <begin position="102"/>
        <end position="126"/>
    </location>
</feature>
<accession>A0A8H3I3H7</accession>
<dbReference type="AlphaFoldDB" id="A0A8H3I3H7"/>
<gene>
    <name evidence="2" type="ORF">GOMPHAMPRED_000111</name>
</gene>
<organism evidence="2 3">
    <name type="scientific">Gomphillus americanus</name>
    <dbReference type="NCBI Taxonomy" id="1940652"/>
    <lineage>
        <taxon>Eukaryota</taxon>
        <taxon>Fungi</taxon>
        <taxon>Dikarya</taxon>
        <taxon>Ascomycota</taxon>
        <taxon>Pezizomycotina</taxon>
        <taxon>Lecanoromycetes</taxon>
        <taxon>OSLEUM clade</taxon>
        <taxon>Ostropomycetidae</taxon>
        <taxon>Ostropales</taxon>
        <taxon>Graphidaceae</taxon>
        <taxon>Gomphilloideae</taxon>
        <taxon>Gomphillus</taxon>
    </lineage>
</organism>
<dbReference type="Proteomes" id="UP000664169">
    <property type="component" value="Unassembled WGS sequence"/>
</dbReference>
<proteinExistence type="predicted"/>
<evidence type="ECO:0000313" key="3">
    <source>
        <dbReference type="Proteomes" id="UP000664169"/>
    </source>
</evidence>
<keyword evidence="3" id="KW-1185">Reference proteome</keyword>
<dbReference type="EMBL" id="CAJPDQ010000001">
    <property type="protein sequence ID" value="CAF9903158.1"/>
    <property type="molecule type" value="Genomic_DNA"/>
</dbReference>
<feature type="compositionally biased region" description="Polar residues" evidence="1">
    <location>
        <begin position="113"/>
        <end position="126"/>
    </location>
</feature>
<sequence>MSRDEFDDLYSGIAAEYIAIIPLPKGASYVDISPDDLRQHFPEHDRCCSPEPMLDSPPESPTELSGKSYSSSTQASVKIPWSVFLHRGFSPKSYTELVIVTRPSPETSHKSSRSNTFLNQHPNRDE</sequence>
<name>A0A8H3I3H7_9LECA</name>
<comment type="caution">
    <text evidence="2">The sequence shown here is derived from an EMBL/GenBank/DDBJ whole genome shotgun (WGS) entry which is preliminary data.</text>
</comment>
<evidence type="ECO:0000256" key="1">
    <source>
        <dbReference type="SAM" id="MobiDB-lite"/>
    </source>
</evidence>
<protein>
    <submittedName>
        <fullName evidence="2">Uncharacterized protein</fullName>
    </submittedName>
</protein>
<feature type="compositionally biased region" description="Polar residues" evidence="1">
    <location>
        <begin position="62"/>
        <end position="73"/>
    </location>
</feature>
<feature type="region of interest" description="Disordered" evidence="1">
    <location>
        <begin position="43"/>
        <end position="73"/>
    </location>
</feature>
<evidence type="ECO:0000313" key="2">
    <source>
        <dbReference type="EMBL" id="CAF9903158.1"/>
    </source>
</evidence>
<reference evidence="2" key="1">
    <citation type="submission" date="2021-03" db="EMBL/GenBank/DDBJ databases">
        <authorList>
            <person name="Tagirdzhanova G."/>
        </authorList>
    </citation>
    <scope>NUCLEOTIDE SEQUENCE</scope>
</reference>